<reference evidence="3 4" key="1">
    <citation type="submission" date="2019-02" db="EMBL/GenBank/DDBJ databases">
        <title>Deep-cultivation of Planctomycetes and their phenomic and genomic characterization uncovers novel biology.</title>
        <authorList>
            <person name="Wiegand S."/>
            <person name="Jogler M."/>
            <person name="Boedeker C."/>
            <person name="Pinto D."/>
            <person name="Vollmers J."/>
            <person name="Rivas-Marin E."/>
            <person name="Kohn T."/>
            <person name="Peeters S.H."/>
            <person name="Heuer A."/>
            <person name="Rast P."/>
            <person name="Oberbeckmann S."/>
            <person name="Bunk B."/>
            <person name="Jeske O."/>
            <person name="Meyerdierks A."/>
            <person name="Storesund J.E."/>
            <person name="Kallscheuer N."/>
            <person name="Luecker S."/>
            <person name="Lage O.M."/>
            <person name="Pohl T."/>
            <person name="Merkel B.J."/>
            <person name="Hornburger P."/>
            <person name="Mueller R.-W."/>
            <person name="Bruemmer F."/>
            <person name="Labrenz M."/>
            <person name="Spormann A.M."/>
            <person name="Op den Camp H."/>
            <person name="Overmann J."/>
            <person name="Amann R."/>
            <person name="Jetten M.S.M."/>
            <person name="Mascher T."/>
            <person name="Medema M.H."/>
            <person name="Devos D.P."/>
            <person name="Kaster A.-K."/>
            <person name="Ovreas L."/>
            <person name="Rohde M."/>
            <person name="Galperin M.Y."/>
            <person name="Jogler C."/>
        </authorList>
    </citation>
    <scope>NUCLEOTIDE SEQUENCE [LARGE SCALE GENOMIC DNA]</scope>
    <source>
        <strain evidence="3 4">I41</strain>
    </source>
</reference>
<dbReference type="GO" id="GO:0004049">
    <property type="term" value="F:anthranilate synthase activity"/>
    <property type="evidence" value="ECO:0007669"/>
    <property type="project" value="TreeGrafter"/>
</dbReference>
<dbReference type="InterPro" id="IPR017926">
    <property type="entry name" value="GATASE"/>
</dbReference>
<evidence type="ECO:0000259" key="2">
    <source>
        <dbReference type="Pfam" id="PF00117"/>
    </source>
</evidence>
<dbReference type="OrthoDB" id="9804328at2"/>
<name>A0A517TZF4_9BACT</name>
<sequence length="221" mass="23507">MILLIDNYDSFVHNLARYFVRLGQETCIVRNDEMGVEEMRVLEPAAIVISPGPCTPAEAGCSVDVIRACHESIPVLGVCLGHQAIGAAFGGVIARALEPRHGRTSSIEHDGSGLFGGLPSPMTVCRYHSLAIEESTLPAFLRVTARAADGTIMALQHVTAPLFGLQFHPEAALTEHGYAMLANFLHLAGCSVVGNVQQLAASENRSPIAPPYAPPAKPLTF</sequence>
<dbReference type="PANTHER" id="PTHR43418">
    <property type="entry name" value="MULTIFUNCTIONAL TRYPTOPHAN BIOSYNTHESIS PROTEIN-RELATED"/>
    <property type="match status" value="1"/>
</dbReference>
<dbReference type="KEGG" id="llh:I41_29360"/>
<dbReference type="GO" id="GO:0005829">
    <property type="term" value="C:cytosol"/>
    <property type="evidence" value="ECO:0007669"/>
    <property type="project" value="TreeGrafter"/>
</dbReference>
<dbReference type="InterPro" id="IPR050472">
    <property type="entry name" value="Anth_synth/Amidotransfase"/>
</dbReference>
<dbReference type="EC" id="2.6.1.85" evidence="3"/>
<dbReference type="Gene3D" id="3.40.50.880">
    <property type="match status" value="1"/>
</dbReference>
<keyword evidence="4" id="KW-1185">Reference proteome</keyword>
<dbReference type="FunFam" id="3.40.50.880:FF:000003">
    <property type="entry name" value="Anthranilate synthase component II"/>
    <property type="match status" value="1"/>
</dbReference>
<dbReference type="InterPro" id="IPR006221">
    <property type="entry name" value="TrpG/PapA_dom"/>
</dbReference>
<keyword evidence="3" id="KW-0032">Aminotransferase</keyword>
<evidence type="ECO:0000313" key="4">
    <source>
        <dbReference type="Proteomes" id="UP000317909"/>
    </source>
</evidence>
<dbReference type="PANTHER" id="PTHR43418:SF4">
    <property type="entry name" value="MULTIFUNCTIONAL TRYPTOPHAN BIOSYNTHESIS PROTEIN"/>
    <property type="match status" value="1"/>
</dbReference>
<dbReference type="PRINTS" id="PR00099">
    <property type="entry name" value="CPSGATASE"/>
</dbReference>
<dbReference type="Pfam" id="PF00117">
    <property type="entry name" value="GATase"/>
    <property type="match status" value="1"/>
</dbReference>
<accession>A0A517TZF4</accession>
<evidence type="ECO:0000256" key="1">
    <source>
        <dbReference type="ARBA" id="ARBA00022962"/>
    </source>
</evidence>
<dbReference type="GO" id="GO:0046820">
    <property type="term" value="F:4-amino-4-deoxychorismate synthase activity"/>
    <property type="evidence" value="ECO:0007669"/>
    <property type="project" value="UniProtKB-EC"/>
</dbReference>
<protein>
    <submittedName>
        <fullName evidence="3">Aminodeoxychorismate synthase component 2</fullName>
        <ecNumber evidence="3">2.6.1.85</ecNumber>
    </submittedName>
</protein>
<organism evidence="3 4">
    <name type="scientific">Lacipirellula limnantheis</name>
    <dbReference type="NCBI Taxonomy" id="2528024"/>
    <lineage>
        <taxon>Bacteria</taxon>
        <taxon>Pseudomonadati</taxon>
        <taxon>Planctomycetota</taxon>
        <taxon>Planctomycetia</taxon>
        <taxon>Pirellulales</taxon>
        <taxon>Lacipirellulaceae</taxon>
        <taxon>Lacipirellula</taxon>
    </lineage>
</organism>
<dbReference type="EMBL" id="CP036339">
    <property type="protein sequence ID" value="QDT73745.1"/>
    <property type="molecule type" value="Genomic_DNA"/>
</dbReference>
<dbReference type="Proteomes" id="UP000317909">
    <property type="component" value="Chromosome"/>
</dbReference>
<keyword evidence="3" id="KW-0808">Transferase</keyword>
<gene>
    <name evidence="3" type="primary">pabA</name>
    <name evidence="3" type="ORF">I41_29360</name>
</gene>
<keyword evidence="1" id="KW-0315">Glutamine amidotransferase</keyword>
<evidence type="ECO:0000313" key="3">
    <source>
        <dbReference type="EMBL" id="QDT73745.1"/>
    </source>
</evidence>
<dbReference type="PROSITE" id="PS51273">
    <property type="entry name" value="GATASE_TYPE_1"/>
    <property type="match status" value="1"/>
</dbReference>
<dbReference type="AlphaFoldDB" id="A0A517TZF4"/>
<dbReference type="PRINTS" id="PR00097">
    <property type="entry name" value="ANTSNTHASEII"/>
</dbReference>
<proteinExistence type="predicted"/>
<dbReference type="CDD" id="cd01743">
    <property type="entry name" value="GATase1_Anthranilate_Synthase"/>
    <property type="match status" value="1"/>
</dbReference>
<dbReference type="PRINTS" id="PR00096">
    <property type="entry name" value="GATASE"/>
</dbReference>
<feature type="domain" description="Glutamine amidotransferase" evidence="2">
    <location>
        <begin position="3"/>
        <end position="186"/>
    </location>
</feature>
<dbReference type="RefSeq" id="WP_145433331.1">
    <property type="nucleotide sequence ID" value="NZ_CP036339.1"/>
</dbReference>
<dbReference type="NCBIfam" id="TIGR00566">
    <property type="entry name" value="trpG_papA"/>
    <property type="match status" value="1"/>
</dbReference>
<dbReference type="SUPFAM" id="SSF52317">
    <property type="entry name" value="Class I glutamine amidotransferase-like"/>
    <property type="match status" value="1"/>
</dbReference>
<dbReference type="GO" id="GO:0000162">
    <property type="term" value="P:L-tryptophan biosynthetic process"/>
    <property type="evidence" value="ECO:0007669"/>
    <property type="project" value="TreeGrafter"/>
</dbReference>
<dbReference type="InterPro" id="IPR029062">
    <property type="entry name" value="Class_I_gatase-like"/>
</dbReference>